<evidence type="ECO:0000256" key="4">
    <source>
        <dbReference type="ARBA" id="ARBA00022989"/>
    </source>
</evidence>
<keyword evidence="7" id="KW-0325">Glycoprotein</keyword>
<evidence type="ECO:0000313" key="9">
    <source>
        <dbReference type="Proteomes" id="UP001597548"/>
    </source>
</evidence>
<dbReference type="RefSeq" id="WP_194508861.1">
    <property type="nucleotide sequence ID" value="NZ_JADILU010000006.1"/>
</dbReference>
<organism evidence="8 9">
    <name type="scientific">Psychroserpens luteus</name>
    <dbReference type="NCBI Taxonomy" id="1434066"/>
    <lineage>
        <taxon>Bacteria</taxon>
        <taxon>Pseudomonadati</taxon>
        <taxon>Bacteroidota</taxon>
        <taxon>Flavobacteriia</taxon>
        <taxon>Flavobacteriales</taxon>
        <taxon>Flavobacteriaceae</taxon>
        <taxon>Psychroserpens</taxon>
    </lineage>
</organism>
<keyword evidence="5" id="KW-0333">Golgi apparatus</keyword>
<dbReference type="PANTHER" id="PTHR12137:SF54">
    <property type="entry name" value="CARBOHYDRATE SULFOTRANSFERASE"/>
    <property type="match status" value="1"/>
</dbReference>
<evidence type="ECO:0000256" key="2">
    <source>
        <dbReference type="ARBA" id="ARBA00022679"/>
    </source>
</evidence>
<keyword evidence="6" id="KW-0472">Membrane</keyword>
<keyword evidence="2" id="KW-0808">Transferase</keyword>
<dbReference type="Proteomes" id="UP001597548">
    <property type="component" value="Unassembled WGS sequence"/>
</dbReference>
<evidence type="ECO:0000313" key="8">
    <source>
        <dbReference type="EMBL" id="MFD2917457.1"/>
    </source>
</evidence>
<proteinExistence type="predicted"/>
<dbReference type="EMBL" id="JBHUOS010000014">
    <property type="protein sequence ID" value="MFD2917457.1"/>
    <property type="molecule type" value="Genomic_DNA"/>
</dbReference>
<dbReference type="SUPFAM" id="SSF52540">
    <property type="entry name" value="P-loop containing nucleoside triphosphate hydrolases"/>
    <property type="match status" value="1"/>
</dbReference>
<keyword evidence="4" id="KW-1133">Transmembrane helix</keyword>
<evidence type="ECO:0000256" key="5">
    <source>
        <dbReference type="ARBA" id="ARBA00023034"/>
    </source>
</evidence>
<dbReference type="InterPro" id="IPR018011">
    <property type="entry name" value="Carb_sulfotrans_8-10"/>
</dbReference>
<protein>
    <submittedName>
        <fullName evidence="8">Sulfotransferase family 2 domain-containing protein</fullName>
    </submittedName>
</protein>
<dbReference type="InterPro" id="IPR005331">
    <property type="entry name" value="Sulfotransferase"/>
</dbReference>
<gene>
    <name evidence="8" type="ORF">ACFS29_17515</name>
</gene>
<comment type="subcellular location">
    <subcellularLocation>
        <location evidence="1">Golgi apparatus membrane</location>
        <topology evidence="1">Single-pass type II membrane protein</topology>
    </subcellularLocation>
</comment>
<keyword evidence="3" id="KW-0812">Transmembrane</keyword>
<evidence type="ECO:0000256" key="1">
    <source>
        <dbReference type="ARBA" id="ARBA00004323"/>
    </source>
</evidence>
<evidence type="ECO:0000256" key="6">
    <source>
        <dbReference type="ARBA" id="ARBA00023136"/>
    </source>
</evidence>
<evidence type="ECO:0000256" key="7">
    <source>
        <dbReference type="ARBA" id="ARBA00023180"/>
    </source>
</evidence>
<name>A0ABW5ZY48_9FLAO</name>
<dbReference type="PANTHER" id="PTHR12137">
    <property type="entry name" value="CARBOHYDRATE SULFOTRANSFERASE"/>
    <property type="match status" value="1"/>
</dbReference>
<comment type="caution">
    <text evidence="8">The sequence shown here is derived from an EMBL/GenBank/DDBJ whole genome shotgun (WGS) entry which is preliminary data.</text>
</comment>
<dbReference type="Gene3D" id="3.40.50.300">
    <property type="entry name" value="P-loop containing nucleotide triphosphate hydrolases"/>
    <property type="match status" value="1"/>
</dbReference>
<reference evidence="9" key="1">
    <citation type="journal article" date="2019" name="Int. J. Syst. Evol. Microbiol.">
        <title>The Global Catalogue of Microorganisms (GCM) 10K type strain sequencing project: providing services to taxonomists for standard genome sequencing and annotation.</title>
        <authorList>
            <consortium name="The Broad Institute Genomics Platform"/>
            <consortium name="The Broad Institute Genome Sequencing Center for Infectious Disease"/>
            <person name="Wu L."/>
            <person name="Ma J."/>
        </authorList>
    </citation>
    <scope>NUCLEOTIDE SEQUENCE [LARGE SCALE GENOMIC DNA]</scope>
    <source>
        <strain evidence="9">KCTC 32514</strain>
    </source>
</reference>
<keyword evidence="9" id="KW-1185">Reference proteome</keyword>
<dbReference type="InterPro" id="IPR027417">
    <property type="entry name" value="P-loop_NTPase"/>
</dbReference>
<evidence type="ECO:0000256" key="3">
    <source>
        <dbReference type="ARBA" id="ARBA00022692"/>
    </source>
</evidence>
<accession>A0ABW5ZY48</accession>
<sequence length="241" mass="28518">MGLKEIYQSVFPENIREKIARLRGPKKVAREETENKLVQGISYFKENKILFIHIPKAAGISVYKGLFNRDSFGHTSLAFYQDNMSEIEFKECFKFTFVRNPYDRLHSAYYYLKKGGRGKTYDKMYFEILKEYSSFEDFILNGLKSKEVATIQHFCTQTSYLVDLNDEIKMDFIGRFENLNIDYNELRDIIGIGTDLTLENKNEVKKNVDIHSEFSTDMIKVVNKFYQEDFENFNYKMKNVL</sequence>
<dbReference type="Pfam" id="PF03567">
    <property type="entry name" value="Sulfotransfer_2"/>
    <property type="match status" value="1"/>
</dbReference>